<comment type="similarity">
    <text evidence="1">Belongs to the glycosyl hydrolase 18 family. Chitinase class V subfamily.</text>
</comment>
<dbReference type="PROSITE" id="PS51910">
    <property type="entry name" value="GH18_2"/>
    <property type="match status" value="1"/>
</dbReference>
<gene>
    <name evidence="4" type="ORF">SODALDRAFT_44120</name>
</gene>
<dbReference type="GO" id="GO:0005975">
    <property type="term" value="P:carbohydrate metabolic process"/>
    <property type="evidence" value="ECO:0007669"/>
    <property type="project" value="InterPro"/>
</dbReference>
<dbReference type="Gene3D" id="3.10.50.10">
    <property type="match status" value="1"/>
</dbReference>
<dbReference type="InterPro" id="IPR050314">
    <property type="entry name" value="Glycosyl_Hydrlase_18"/>
</dbReference>
<dbReference type="GeneID" id="39583852"/>
<dbReference type="InterPro" id="IPR001223">
    <property type="entry name" value="Glyco_hydro18_cat"/>
</dbReference>
<dbReference type="OrthoDB" id="76388at2759"/>
<dbReference type="PANTHER" id="PTHR11177">
    <property type="entry name" value="CHITINASE"/>
    <property type="match status" value="1"/>
</dbReference>
<evidence type="ECO:0000313" key="4">
    <source>
        <dbReference type="EMBL" id="ROT43651.1"/>
    </source>
</evidence>
<evidence type="ECO:0000313" key="5">
    <source>
        <dbReference type="Proteomes" id="UP000272025"/>
    </source>
</evidence>
<evidence type="ECO:0000256" key="1">
    <source>
        <dbReference type="ARBA" id="ARBA00008682"/>
    </source>
</evidence>
<dbReference type="SUPFAM" id="SSF54556">
    <property type="entry name" value="Chitinase insertion domain"/>
    <property type="match status" value="1"/>
</dbReference>
<dbReference type="Pfam" id="PF00704">
    <property type="entry name" value="Glyco_hydro_18"/>
    <property type="match status" value="1"/>
</dbReference>
<dbReference type="GO" id="GO:0008843">
    <property type="term" value="F:endochitinase activity"/>
    <property type="evidence" value="ECO:0007669"/>
    <property type="project" value="UniProtKB-EC"/>
</dbReference>
<dbReference type="AlphaFoldDB" id="A0A3N2QA77"/>
<dbReference type="GO" id="GO:0008061">
    <property type="term" value="F:chitin binding"/>
    <property type="evidence" value="ECO:0007669"/>
    <property type="project" value="InterPro"/>
</dbReference>
<dbReference type="RefSeq" id="XP_028471457.1">
    <property type="nucleotide sequence ID" value="XM_028615375.1"/>
</dbReference>
<dbReference type="GO" id="GO:0005576">
    <property type="term" value="C:extracellular region"/>
    <property type="evidence" value="ECO:0007669"/>
    <property type="project" value="TreeGrafter"/>
</dbReference>
<evidence type="ECO:0000259" key="3">
    <source>
        <dbReference type="PROSITE" id="PS51910"/>
    </source>
</evidence>
<keyword evidence="5" id="KW-1185">Reference proteome</keyword>
<reference evidence="4 5" key="1">
    <citation type="journal article" date="2018" name="Mol. Ecol.">
        <title>The obligate alkalophilic soda-lake fungus Sodiomyces alkalinus has shifted to a protein diet.</title>
        <authorList>
            <person name="Grum-Grzhimaylo A.A."/>
            <person name="Falkoski D.L."/>
            <person name="van den Heuvel J."/>
            <person name="Valero-Jimenez C.A."/>
            <person name="Min B."/>
            <person name="Choi I.G."/>
            <person name="Lipzen A."/>
            <person name="Daum C.G."/>
            <person name="Aanen D.K."/>
            <person name="Tsang A."/>
            <person name="Henrissat B."/>
            <person name="Bilanenko E.N."/>
            <person name="de Vries R.P."/>
            <person name="van Kan J.A.L."/>
            <person name="Grigoriev I.V."/>
            <person name="Debets A.J.M."/>
        </authorList>
    </citation>
    <scope>NUCLEOTIDE SEQUENCE [LARGE SCALE GENOMIC DNA]</scope>
    <source>
        <strain evidence="4 5">F11</strain>
    </source>
</reference>
<evidence type="ECO:0000256" key="2">
    <source>
        <dbReference type="ARBA" id="ARBA00012729"/>
    </source>
</evidence>
<dbReference type="SMART" id="SM00636">
    <property type="entry name" value="Glyco_18"/>
    <property type="match status" value="1"/>
</dbReference>
<dbReference type="STRING" id="1314773.A0A3N2QA77"/>
<dbReference type="Proteomes" id="UP000272025">
    <property type="component" value="Unassembled WGS sequence"/>
</dbReference>
<dbReference type="InterPro" id="IPR011583">
    <property type="entry name" value="Chitinase_II/V-like_cat"/>
</dbReference>
<protein>
    <recommendedName>
        <fullName evidence="2">chitinase</fullName>
        <ecNumber evidence="2">3.2.1.14</ecNumber>
    </recommendedName>
</protein>
<dbReference type="InterPro" id="IPR029070">
    <property type="entry name" value="Chitinase_insertion_sf"/>
</dbReference>
<name>A0A3N2QA77_SODAK</name>
<dbReference type="Gene3D" id="3.20.20.80">
    <property type="entry name" value="Glycosidases"/>
    <property type="match status" value="1"/>
</dbReference>
<dbReference type="EC" id="3.2.1.14" evidence="2"/>
<organism evidence="4 5">
    <name type="scientific">Sodiomyces alkalinus (strain CBS 110278 / VKM F-3762 / F11)</name>
    <name type="common">Alkaliphilic filamentous fungus</name>
    <dbReference type="NCBI Taxonomy" id="1314773"/>
    <lineage>
        <taxon>Eukaryota</taxon>
        <taxon>Fungi</taxon>
        <taxon>Dikarya</taxon>
        <taxon>Ascomycota</taxon>
        <taxon>Pezizomycotina</taxon>
        <taxon>Sordariomycetes</taxon>
        <taxon>Hypocreomycetidae</taxon>
        <taxon>Glomerellales</taxon>
        <taxon>Plectosphaerellaceae</taxon>
        <taxon>Sodiomyces</taxon>
    </lineage>
</organism>
<dbReference type="SUPFAM" id="SSF51445">
    <property type="entry name" value="(Trans)glycosidases"/>
    <property type="match status" value="1"/>
</dbReference>
<feature type="domain" description="GH18" evidence="3">
    <location>
        <begin position="21"/>
        <end position="359"/>
    </location>
</feature>
<dbReference type="EMBL" id="ML119051">
    <property type="protein sequence ID" value="ROT43651.1"/>
    <property type="molecule type" value="Genomic_DNA"/>
</dbReference>
<sequence length="359" mass="38529">MSSSSTSRRTRRGKSISKLAYTNAVYFPNERIYQGDTPGALNYGYTNHVYYAFANVSPDGGVFLSDEWADAGAPVDGVQGGLGSLMHLKQRHPHLQVLLSIGGGRSSAVFPVVAGSTLCRDNFARSAKGLVEASGLDGIDIVWEYPCDPQQGLDFLALLATVRLHLPEDQYLLTAALPANRGILQYIPLQSSAEYVDYINLMAYDFFGPWMSKSGHHSQLYAMQKDEESGANAVQYILSQGFPSMKILFGIPLYGRSFLGASGPGQNFKGAGGDQTGTFEYKSLPLDGAKEVVDKKAIAAQCVGATGGFVTYDNPDTVKTKAQFCKQKGLGGLFYWNGPADGKGSRSLVAAGFQALHSS</sequence>
<proteinExistence type="inferred from homology"/>
<accession>A0A3N2QA77</accession>
<dbReference type="InterPro" id="IPR017853">
    <property type="entry name" value="GH"/>
</dbReference>
<dbReference type="GO" id="GO:0006032">
    <property type="term" value="P:chitin catabolic process"/>
    <property type="evidence" value="ECO:0007669"/>
    <property type="project" value="TreeGrafter"/>
</dbReference>
<dbReference type="PANTHER" id="PTHR11177:SF228">
    <property type="entry name" value="CHITINASE"/>
    <property type="match status" value="1"/>
</dbReference>